<sequence>MVIKKINMKITFFMLFIANTAFSQTDALGIISNDANYSRVINQNNLVDKKNEVKIEGSPYLFNEYNLSKIGDYKDEINIKYNIFSDEVEFVKNGQLLALNKTPDLSKIRFINYNTILVLKEINGNNGYYLELFNNNGRQLLKKLKIRLEKGRTSQNSYDLDRNSRYIEDEPIYYFFIENNLIASNKLKKIEGDLEKKGYNIKEILKKEKLSIKKDQDLIKLINLINK</sequence>
<accession>A0A2S7I748</accession>
<evidence type="ECO:0000313" key="2">
    <source>
        <dbReference type="EMBL" id="PPZ92384.1"/>
    </source>
</evidence>
<protein>
    <submittedName>
        <fullName evidence="2">Uncharacterized protein</fullName>
    </submittedName>
</protein>
<feature type="chain" id="PRO_5015628480" evidence="1">
    <location>
        <begin position="24"/>
        <end position="227"/>
    </location>
</feature>
<evidence type="ECO:0000313" key="3">
    <source>
        <dbReference type="Proteomes" id="UP000238565"/>
    </source>
</evidence>
<keyword evidence="1" id="KW-0732">Signal</keyword>
<feature type="signal peptide" evidence="1">
    <location>
        <begin position="1"/>
        <end position="23"/>
    </location>
</feature>
<gene>
    <name evidence="2" type="ORF">C3729_05310</name>
</gene>
<dbReference type="AlphaFoldDB" id="A0A2S7I748"/>
<proteinExistence type="predicted"/>
<comment type="caution">
    <text evidence="2">The sequence shown here is derived from an EMBL/GenBank/DDBJ whole genome shotgun (WGS) entry which is preliminary data.</text>
</comment>
<name>A0A2S7I748_9FLAO</name>
<evidence type="ECO:0000256" key="1">
    <source>
        <dbReference type="SAM" id="SignalP"/>
    </source>
</evidence>
<dbReference type="Proteomes" id="UP000238565">
    <property type="component" value="Unassembled WGS sequence"/>
</dbReference>
<reference evidence="2 3" key="1">
    <citation type="submission" date="2018-02" db="EMBL/GenBank/DDBJ databases">
        <title>Draft genome sequence of bacterial isolates from marine environment.</title>
        <authorList>
            <person name="Singh S.K."/>
            <person name="Hill R."/>
            <person name="Major S."/>
            <person name="Cai H."/>
            <person name="Li Y."/>
        </authorList>
    </citation>
    <scope>NUCLEOTIDE SEQUENCE [LARGE SCALE GENOMIC DNA]</scope>
    <source>
        <strain evidence="2 3">IMET F</strain>
    </source>
</reference>
<dbReference type="EMBL" id="PTPZ01000002">
    <property type="protein sequence ID" value="PPZ92384.1"/>
    <property type="molecule type" value="Genomic_DNA"/>
</dbReference>
<organism evidence="2 3">
    <name type="scientific">Cloacibacterium normanense</name>
    <dbReference type="NCBI Taxonomy" id="237258"/>
    <lineage>
        <taxon>Bacteria</taxon>
        <taxon>Pseudomonadati</taxon>
        <taxon>Bacteroidota</taxon>
        <taxon>Flavobacteriia</taxon>
        <taxon>Flavobacteriales</taxon>
        <taxon>Weeksellaceae</taxon>
    </lineage>
</organism>